<dbReference type="KEGG" id="bdw:94337744"/>
<reference evidence="3" key="1">
    <citation type="journal article" date="2023" name="Nat. Microbiol.">
        <title>Babesia duncani multi-omics identifies virulence factors and drug targets.</title>
        <authorList>
            <person name="Singh P."/>
            <person name="Lonardi S."/>
            <person name="Liang Q."/>
            <person name="Vydyam P."/>
            <person name="Khabirova E."/>
            <person name="Fang T."/>
            <person name="Gihaz S."/>
            <person name="Thekkiniath J."/>
            <person name="Munshi M."/>
            <person name="Abel S."/>
            <person name="Ciampossin L."/>
            <person name="Batugedara G."/>
            <person name="Gupta M."/>
            <person name="Lu X.M."/>
            <person name="Lenz T."/>
            <person name="Chakravarty S."/>
            <person name="Cornillot E."/>
            <person name="Hu Y."/>
            <person name="Ma W."/>
            <person name="Gonzalez L.M."/>
            <person name="Sanchez S."/>
            <person name="Estrada K."/>
            <person name="Sanchez-Flores A."/>
            <person name="Montero E."/>
            <person name="Harb O.S."/>
            <person name="Le Roch K.G."/>
            <person name="Mamoun C.B."/>
        </authorList>
    </citation>
    <scope>NUCLEOTIDE SEQUENCE</scope>
    <source>
        <strain evidence="3">WA1</strain>
    </source>
</reference>
<name>A0AAD9UMV6_9APIC</name>
<comment type="caution">
    <text evidence="3">The sequence shown here is derived from an EMBL/GenBank/DDBJ whole genome shotgun (WGS) entry which is preliminary data.</text>
</comment>
<protein>
    <submittedName>
        <fullName evidence="3">Bifunctional Aldolase-type TIM barrel/Inosine-5'-monophosphate dehydrogenase/IMP dehydrogenase-GMP reductase</fullName>
    </submittedName>
</protein>
<evidence type="ECO:0000256" key="1">
    <source>
        <dbReference type="ARBA" id="ARBA00005502"/>
    </source>
</evidence>
<dbReference type="PANTHER" id="PTHR11911">
    <property type="entry name" value="INOSINE-5-MONOPHOSPHATE DEHYDROGENASE RELATED"/>
    <property type="match status" value="1"/>
</dbReference>
<dbReference type="GO" id="GO:0005737">
    <property type="term" value="C:cytoplasm"/>
    <property type="evidence" value="ECO:0007669"/>
    <property type="project" value="TreeGrafter"/>
</dbReference>
<keyword evidence="4" id="KW-1185">Reference proteome</keyword>
<feature type="domain" description="IMP dehydrogenase/GMP reductase" evidence="2">
    <location>
        <begin position="1"/>
        <end position="124"/>
    </location>
</feature>
<dbReference type="InterPro" id="IPR005990">
    <property type="entry name" value="IMP_DH"/>
</dbReference>
<proteinExistence type="inferred from homology"/>
<dbReference type="Pfam" id="PF00478">
    <property type="entry name" value="IMPDH"/>
    <property type="match status" value="1"/>
</dbReference>
<dbReference type="GO" id="GO:0003938">
    <property type="term" value="F:IMP dehydrogenase activity"/>
    <property type="evidence" value="ECO:0007669"/>
    <property type="project" value="InterPro"/>
</dbReference>
<dbReference type="GeneID" id="94337744"/>
<accession>A0AAD9UMV6</accession>
<dbReference type="Gene3D" id="3.20.20.70">
    <property type="entry name" value="Aldolase class I"/>
    <property type="match status" value="1"/>
</dbReference>
<evidence type="ECO:0000313" key="4">
    <source>
        <dbReference type="Proteomes" id="UP001214638"/>
    </source>
</evidence>
<dbReference type="SMART" id="SM01240">
    <property type="entry name" value="IMPDH"/>
    <property type="match status" value="1"/>
</dbReference>
<dbReference type="AlphaFoldDB" id="A0AAD9UMV6"/>
<evidence type="ECO:0000313" key="3">
    <source>
        <dbReference type="EMBL" id="KAK2195145.1"/>
    </source>
</evidence>
<dbReference type="SUPFAM" id="SSF51412">
    <property type="entry name" value="Inosine monophosphate dehydrogenase (IMPDH)"/>
    <property type="match status" value="1"/>
</dbReference>
<dbReference type="InterPro" id="IPR001093">
    <property type="entry name" value="IMP_DH_GMPRt"/>
</dbReference>
<gene>
    <name evidence="3" type="ORF">BdWA1_003447</name>
</gene>
<dbReference type="PANTHER" id="PTHR11911:SF111">
    <property type="entry name" value="INOSINE-5'-MONOPHOSPHATE DEHYDROGENASE"/>
    <property type="match status" value="1"/>
</dbReference>
<dbReference type="Proteomes" id="UP001214638">
    <property type="component" value="Unassembled WGS sequence"/>
</dbReference>
<dbReference type="EMBL" id="JALLKP010000005">
    <property type="protein sequence ID" value="KAK2195145.1"/>
    <property type="molecule type" value="Genomic_DNA"/>
</dbReference>
<comment type="similarity">
    <text evidence="1">Belongs to the IMPDH/GMPR family.</text>
</comment>
<dbReference type="InterPro" id="IPR013785">
    <property type="entry name" value="Aldolase_TIM"/>
</dbReference>
<organism evidence="3 4">
    <name type="scientific">Babesia duncani</name>
    <dbReference type="NCBI Taxonomy" id="323732"/>
    <lineage>
        <taxon>Eukaryota</taxon>
        <taxon>Sar</taxon>
        <taxon>Alveolata</taxon>
        <taxon>Apicomplexa</taxon>
        <taxon>Aconoidasida</taxon>
        <taxon>Piroplasmida</taxon>
        <taxon>Babesiidae</taxon>
        <taxon>Babesia</taxon>
    </lineage>
</organism>
<evidence type="ECO:0000259" key="2">
    <source>
        <dbReference type="Pfam" id="PF00478"/>
    </source>
</evidence>
<dbReference type="RefSeq" id="XP_067801988.1">
    <property type="nucleotide sequence ID" value="XM_067948457.1"/>
</dbReference>
<sequence length="135" mass="14320">MLGSAIAGCKETPGEYQFLDGIRVKKFRGMGSIGAIGKSREVSESSGSMARYNIDSQAPVVAQGVSATVADKGSIRNLIPMIMQGVKHGMQNMGMYSIPQLHKGLVEGTVRMQIRSGAAIAEGNISKTLISYNVQ</sequence>
<dbReference type="GO" id="GO:0006183">
    <property type="term" value="P:GTP biosynthetic process"/>
    <property type="evidence" value="ECO:0007669"/>
    <property type="project" value="TreeGrafter"/>
</dbReference>